<name>A0AAV4VCX8_9ARAC</name>
<organism evidence="1 2">
    <name type="scientific">Caerostris darwini</name>
    <dbReference type="NCBI Taxonomy" id="1538125"/>
    <lineage>
        <taxon>Eukaryota</taxon>
        <taxon>Metazoa</taxon>
        <taxon>Ecdysozoa</taxon>
        <taxon>Arthropoda</taxon>
        <taxon>Chelicerata</taxon>
        <taxon>Arachnida</taxon>
        <taxon>Araneae</taxon>
        <taxon>Araneomorphae</taxon>
        <taxon>Entelegynae</taxon>
        <taxon>Araneoidea</taxon>
        <taxon>Araneidae</taxon>
        <taxon>Caerostris</taxon>
    </lineage>
</organism>
<protein>
    <submittedName>
        <fullName evidence="1">Uncharacterized protein</fullName>
    </submittedName>
</protein>
<accession>A0AAV4VCX8</accession>
<dbReference type="AlphaFoldDB" id="A0AAV4VCX8"/>
<evidence type="ECO:0000313" key="2">
    <source>
        <dbReference type="Proteomes" id="UP001054837"/>
    </source>
</evidence>
<sequence length="108" mass="12972">MLHKIIHPSVHEHDSPQLKMSTSFDSYYSIPFSRKSPWRRHQGCSYDSKVELLNTFTHRNTLLQNNGVVNFDDFYLRRCRRWSFNLRLVSSCFYLSRWHFCSTQVPAL</sequence>
<keyword evidence="2" id="KW-1185">Reference proteome</keyword>
<proteinExistence type="predicted"/>
<gene>
    <name evidence="1" type="ORF">CDAR_243721</name>
</gene>
<evidence type="ECO:0000313" key="1">
    <source>
        <dbReference type="EMBL" id="GIY67977.1"/>
    </source>
</evidence>
<dbReference type="EMBL" id="BPLQ01012806">
    <property type="protein sequence ID" value="GIY67977.1"/>
    <property type="molecule type" value="Genomic_DNA"/>
</dbReference>
<reference evidence="1 2" key="1">
    <citation type="submission" date="2021-06" db="EMBL/GenBank/DDBJ databases">
        <title>Caerostris darwini draft genome.</title>
        <authorList>
            <person name="Kono N."/>
            <person name="Arakawa K."/>
        </authorList>
    </citation>
    <scope>NUCLEOTIDE SEQUENCE [LARGE SCALE GENOMIC DNA]</scope>
</reference>
<dbReference type="Proteomes" id="UP001054837">
    <property type="component" value="Unassembled WGS sequence"/>
</dbReference>
<comment type="caution">
    <text evidence="1">The sequence shown here is derived from an EMBL/GenBank/DDBJ whole genome shotgun (WGS) entry which is preliminary data.</text>
</comment>